<feature type="domain" description="ABC transmembrane type-1" evidence="8">
    <location>
        <begin position="85"/>
        <end position="300"/>
    </location>
</feature>
<dbReference type="GO" id="GO:0005886">
    <property type="term" value="C:plasma membrane"/>
    <property type="evidence" value="ECO:0007669"/>
    <property type="project" value="UniProtKB-SubCell"/>
</dbReference>
<keyword evidence="3" id="KW-1003">Cell membrane</keyword>
<feature type="transmembrane region" description="Helical" evidence="7">
    <location>
        <begin position="26"/>
        <end position="49"/>
    </location>
</feature>
<evidence type="ECO:0000256" key="6">
    <source>
        <dbReference type="ARBA" id="ARBA00023136"/>
    </source>
</evidence>
<feature type="transmembrane region" description="Helical" evidence="7">
    <location>
        <begin position="89"/>
        <end position="110"/>
    </location>
</feature>
<keyword evidence="6 7" id="KW-0472">Membrane</keyword>
<sequence length="311" mass="34806">MATAQRSVPPARGVLQFSIHDRLWKWLLLLPSLLMTTVLFIAPVVWTLYAAFTDLHLFRVGVETEWVGLYNFQKLLGNSSFWRTARNTVVFMLGVVPMQFLIGMVLAVCLDNVTRGLKLFRTWFLMPLMVSPVVVAFVIGRMLFQEDIGPINSLLRWLGFEGVPWLTHPNWAMFTIMVIDVWQWSSFMILMLMAGLQGVPYDLREAASIDGASFWQTFFRITLPLVLPIAATALLIRIIDAFKVVDIIMVLTGGGPGQATESVTLAIYRAGVKGGDLAFGSSQAYFLLLVMVVFGGAFLALTRRTMSQTKD</sequence>
<comment type="caution">
    <text evidence="9">The sequence shown here is derived from an EMBL/GenBank/DDBJ whole genome shotgun (WGS) entry which is preliminary data.</text>
</comment>
<organism evidence="9">
    <name type="scientific">Caldilineaceae bacterium SB0662_bin_9</name>
    <dbReference type="NCBI Taxonomy" id="2605258"/>
    <lineage>
        <taxon>Bacteria</taxon>
        <taxon>Bacillati</taxon>
        <taxon>Chloroflexota</taxon>
        <taxon>Caldilineae</taxon>
        <taxon>Caldilineales</taxon>
        <taxon>Caldilineaceae</taxon>
    </lineage>
</organism>
<gene>
    <name evidence="9" type="ORF">F4Y08_12055</name>
</gene>
<evidence type="ECO:0000313" key="9">
    <source>
        <dbReference type="EMBL" id="MYD91047.1"/>
    </source>
</evidence>
<dbReference type="PANTHER" id="PTHR30193:SF42">
    <property type="entry name" value="ABC TRANSPORTER PERMEASE PROTEIN"/>
    <property type="match status" value="1"/>
</dbReference>
<dbReference type="InterPro" id="IPR051393">
    <property type="entry name" value="ABC_transporter_permease"/>
</dbReference>
<evidence type="ECO:0000256" key="2">
    <source>
        <dbReference type="ARBA" id="ARBA00022448"/>
    </source>
</evidence>
<dbReference type="PROSITE" id="PS50928">
    <property type="entry name" value="ABC_TM1"/>
    <property type="match status" value="1"/>
</dbReference>
<dbReference type="Pfam" id="PF00528">
    <property type="entry name" value="BPD_transp_1"/>
    <property type="match status" value="1"/>
</dbReference>
<evidence type="ECO:0000256" key="7">
    <source>
        <dbReference type="RuleBase" id="RU363032"/>
    </source>
</evidence>
<feature type="transmembrane region" description="Helical" evidence="7">
    <location>
        <begin position="122"/>
        <end position="144"/>
    </location>
</feature>
<feature type="transmembrane region" description="Helical" evidence="7">
    <location>
        <begin position="171"/>
        <end position="196"/>
    </location>
</feature>
<evidence type="ECO:0000256" key="4">
    <source>
        <dbReference type="ARBA" id="ARBA00022692"/>
    </source>
</evidence>
<comment type="similarity">
    <text evidence="7">Belongs to the binding-protein-dependent transport system permease family.</text>
</comment>
<dbReference type="CDD" id="cd06261">
    <property type="entry name" value="TM_PBP2"/>
    <property type="match status" value="1"/>
</dbReference>
<feature type="transmembrane region" description="Helical" evidence="7">
    <location>
        <begin position="217"/>
        <end position="239"/>
    </location>
</feature>
<dbReference type="InterPro" id="IPR000515">
    <property type="entry name" value="MetI-like"/>
</dbReference>
<dbReference type="InterPro" id="IPR035906">
    <property type="entry name" value="MetI-like_sf"/>
</dbReference>
<protein>
    <submittedName>
        <fullName evidence="9">Sugar ABC transporter permease</fullName>
    </submittedName>
</protein>
<dbReference type="SUPFAM" id="SSF161098">
    <property type="entry name" value="MetI-like"/>
    <property type="match status" value="1"/>
</dbReference>
<reference evidence="9" key="1">
    <citation type="submission" date="2019-09" db="EMBL/GenBank/DDBJ databases">
        <title>Characterisation of the sponge microbiome using genome-centric metagenomics.</title>
        <authorList>
            <person name="Engelberts J.P."/>
            <person name="Robbins S.J."/>
            <person name="De Goeij J.M."/>
            <person name="Aranda M."/>
            <person name="Bell S.C."/>
            <person name="Webster N.S."/>
        </authorList>
    </citation>
    <scope>NUCLEOTIDE SEQUENCE</scope>
    <source>
        <strain evidence="9">SB0662_bin_9</strain>
    </source>
</reference>
<evidence type="ECO:0000256" key="1">
    <source>
        <dbReference type="ARBA" id="ARBA00004651"/>
    </source>
</evidence>
<keyword evidence="2 7" id="KW-0813">Transport</keyword>
<dbReference type="Gene3D" id="1.10.3720.10">
    <property type="entry name" value="MetI-like"/>
    <property type="match status" value="1"/>
</dbReference>
<accession>A0A6B1DVM3</accession>
<dbReference type="GO" id="GO:0055085">
    <property type="term" value="P:transmembrane transport"/>
    <property type="evidence" value="ECO:0007669"/>
    <property type="project" value="InterPro"/>
</dbReference>
<dbReference type="AlphaFoldDB" id="A0A6B1DVM3"/>
<dbReference type="PANTHER" id="PTHR30193">
    <property type="entry name" value="ABC TRANSPORTER PERMEASE PROTEIN"/>
    <property type="match status" value="1"/>
</dbReference>
<keyword evidence="4 7" id="KW-0812">Transmembrane</keyword>
<evidence type="ECO:0000259" key="8">
    <source>
        <dbReference type="PROSITE" id="PS50928"/>
    </source>
</evidence>
<feature type="transmembrane region" description="Helical" evidence="7">
    <location>
        <begin position="284"/>
        <end position="302"/>
    </location>
</feature>
<evidence type="ECO:0000256" key="3">
    <source>
        <dbReference type="ARBA" id="ARBA00022475"/>
    </source>
</evidence>
<evidence type="ECO:0000256" key="5">
    <source>
        <dbReference type="ARBA" id="ARBA00022989"/>
    </source>
</evidence>
<comment type="subcellular location">
    <subcellularLocation>
        <location evidence="1 7">Cell membrane</location>
        <topology evidence="1 7">Multi-pass membrane protein</topology>
    </subcellularLocation>
</comment>
<proteinExistence type="inferred from homology"/>
<keyword evidence="5 7" id="KW-1133">Transmembrane helix</keyword>
<name>A0A6B1DVM3_9CHLR</name>
<dbReference type="EMBL" id="VXPY01000085">
    <property type="protein sequence ID" value="MYD91047.1"/>
    <property type="molecule type" value="Genomic_DNA"/>
</dbReference>